<evidence type="ECO:0000313" key="3">
    <source>
        <dbReference type="Proteomes" id="UP000199321"/>
    </source>
</evidence>
<organism evidence="2 3">
    <name type="scientific">Ulvibacter litoralis</name>
    <dbReference type="NCBI Taxonomy" id="227084"/>
    <lineage>
        <taxon>Bacteria</taxon>
        <taxon>Pseudomonadati</taxon>
        <taxon>Bacteroidota</taxon>
        <taxon>Flavobacteriia</taxon>
        <taxon>Flavobacteriales</taxon>
        <taxon>Flavobacteriaceae</taxon>
        <taxon>Ulvibacter</taxon>
    </lineage>
</organism>
<proteinExistence type="predicted"/>
<dbReference type="OrthoDB" id="1412480at2"/>
<gene>
    <name evidence="2" type="ORF">SAMN05421855_101282</name>
</gene>
<feature type="transmembrane region" description="Helical" evidence="1">
    <location>
        <begin position="7"/>
        <end position="26"/>
    </location>
</feature>
<reference evidence="2 3" key="1">
    <citation type="submission" date="2016-10" db="EMBL/GenBank/DDBJ databases">
        <authorList>
            <person name="de Groot N.N."/>
        </authorList>
    </citation>
    <scope>NUCLEOTIDE SEQUENCE [LARGE SCALE GENOMIC DNA]</scope>
    <source>
        <strain evidence="2 3">DSM 16195</strain>
    </source>
</reference>
<keyword evidence="1" id="KW-0472">Membrane</keyword>
<evidence type="ECO:0008006" key="4">
    <source>
        <dbReference type="Google" id="ProtNLM"/>
    </source>
</evidence>
<evidence type="ECO:0000313" key="2">
    <source>
        <dbReference type="EMBL" id="SDE36470.1"/>
    </source>
</evidence>
<dbReference type="STRING" id="227084.SAMN05421855_101282"/>
<keyword evidence="3" id="KW-1185">Reference proteome</keyword>
<dbReference type="RefSeq" id="WP_093139609.1">
    <property type="nucleotide sequence ID" value="NZ_BMWO01000001.1"/>
</dbReference>
<keyword evidence="1" id="KW-1133">Transmembrane helix</keyword>
<sequence>MTKKTRYSLLTVLTVSILILAAVYWVNNSIKNKVEHFINNRLTETIVQSYDDLSLNVLEGTLTFSNVSVAIKNKDSEVIHTQVNLNKLVITDISYWQYLVHNTIHIDHISLKNPTIRYKENLLKASKDTTKKPMLTLFKPIEIDEISIENATLQITEDEQNTIKLYTENASVAVKGISITSETLLKRLPVTFESYEAEADSIFVKMNAFENLSANNFVLKNKKATLTDIILKTKYSKTKLSEVIQNERDYYDVQLKTLTVDGIDFGFKNRKFFAKSTAITLDTPSALIFRDKLVADDPTHKKLYSRALREVPFDLSIDAVKIKNGTITYQERTKKNNLGGTLLFKSLDADIKNINNTSEGNSTTTIAIKALFMKDTPFTVDWSFDIQDVSDHFTFKTSIGALEASDLNPFTEANLRVRLTGKVLKTYVTIDGNRNASHSDMKINYNDFKIAILNKSGREKNKLLSTIANLFVSKNSKNEGYSESAITATPDKTKSFFNYIWVNIMAGLTESLTGGGL</sequence>
<keyword evidence="1" id="KW-0812">Transmembrane</keyword>
<evidence type="ECO:0000256" key="1">
    <source>
        <dbReference type="SAM" id="Phobius"/>
    </source>
</evidence>
<dbReference type="Proteomes" id="UP000199321">
    <property type="component" value="Unassembled WGS sequence"/>
</dbReference>
<dbReference type="EMBL" id="FNBA01000001">
    <property type="protein sequence ID" value="SDE36470.1"/>
    <property type="molecule type" value="Genomic_DNA"/>
</dbReference>
<protein>
    <recommendedName>
        <fullName evidence="4">DUF748 domain-containing protein</fullName>
    </recommendedName>
</protein>
<accession>A0A1G7CCK9</accession>
<name>A0A1G7CCK9_9FLAO</name>
<dbReference type="AlphaFoldDB" id="A0A1G7CCK9"/>